<organism evidence="2 3">
    <name type="scientific">Macrosiphum euphorbiae</name>
    <name type="common">potato aphid</name>
    <dbReference type="NCBI Taxonomy" id="13131"/>
    <lineage>
        <taxon>Eukaryota</taxon>
        <taxon>Metazoa</taxon>
        <taxon>Ecdysozoa</taxon>
        <taxon>Arthropoda</taxon>
        <taxon>Hexapoda</taxon>
        <taxon>Insecta</taxon>
        <taxon>Pterygota</taxon>
        <taxon>Neoptera</taxon>
        <taxon>Paraneoptera</taxon>
        <taxon>Hemiptera</taxon>
        <taxon>Sternorrhyncha</taxon>
        <taxon>Aphidomorpha</taxon>
        <taxon>Aphidoidea</taxon>
        <taxon>Aphididae</taxon>
        <taxon>Macrosiphini</taxon>
        <taxon>Macrosiphum</taxon>
    </lineage>
</organism>
<evidence type="ECO:0000313" key="3">
    <source>
        <dbReference type="Proteomes" id="UP001160148"/>
    </source>
</evidence>
<feature type="compositionally biased region" description="Basic and acidic residues" evidence="1">
    <location>
        <begin position="206"/>
        <end position="215"/>
    </location>
</feature>
<comment type="caution">
    <text evidence="2">The sequence shown here is derived from an EMBL/GenBank/DDBJ whole genome shotgun (WGS) entry which is preliminary data.</text>
</comment>
<proteinExistence type="predicted"/>
<evidence type="ECO:0008006" key="4">
    <source>
        <dbReference type="Google" id="ProtNLM"/>
    </source>
</evidence>
<reference evidence="2 3" key="1">
    <citation type="submission" date="2023-01" db="EMBL/GenBank/DDBJ databases">
        <authorList>
            <person name="Whitehead M."/>
        </authorList>
    </citation>
    <scope>NUCLEOTIDE SEQUENCE [LARGE SCALE GENOMIC DNA]</scope>
</reference>
<sequence>MDRDLEIADTKQRILNTFKYYTQGPSVPSDGNCGLHAICKALGDGLCMAGRNIKPNSLMLKICYMFGLENLPNYWWSDEELAVIANDYGYDMYIYNETDSNSSIVFGKGIRPPLVLYSINNNSHWIPGMRTTVPSKCIPENFTIVENITEVLTIRQIKIKIKFHLMQSLNPSGGSIESYSGRRYGSRSSSNGRQSSRRHNGSHSGGRGEGRDGSHHGRNNVSSNKKRDESRSGERDGVRIIIEQDGRRPQLVKGLWFSRSKGSHSAVEKGKSQWKTNNKLQRRGNKSKK</sequence>
<dbReference type="AlphaFoldDB" id="A0AAV0WUV4"/>
<feature type="compositionally biased region" description="Basic and acidic residues" evidence="1">
    <location>
        <begin position="225"/>
        <end position="244"/>
    </location>
</feature>
<feature type="region of interest" description="Disordered" evidence="1">
    <location>
        <begin position="174"/>
        <end position="244"/>
    </location>
</feature>
<dbReference type="EMBL" id="CARXXK010000002">
    <property type="protein sequence ID" value="CAI6359899.1"/>
    <property type="molecule type" value="Genomic_DNA"/>
</dbReference>
<keyword evidence="3" id="KW-1185">Reference proteome</keyword>
<feature type="region of interest" description="Disordered" evidence="1">
    <location>
        <begin position="257"/>
        <end position="289"/>
    </location>
</feature>
<name>A0AAV0WUV4_9HEMI</name>
<feature type="compositionally biased region" description="Basic residues" evidence="1">
    <location>
        <begin position="280"/>
        <end position="289"/>
    </location>
</feature>
<protein>
    <recommendedName>
        <fullName evidence="4">OTU domain-containing protein</fullName>
    </recommendedName>
</protein>
<accession>A0AAV0WUV4</accession>
<evidence type="ECO:0000256" key="1">
    <source>
        <dbReference type="SAM" id="MobiDB-lite"/>
    </source>
</evidence>
<dbReference type="Proteomes" id="UP001160148">
    <property type="component" value="Unassembled WGS sequence"/>
</dbReference>
<gene>
    <name evidence="2" type="ORF">MEUPH1_LOCUS15263</name>
</gene>
<feature type="compositionally biased region" description="Low complexity" evidence="1">
    <location>
        <begin position="174"/>
        <end position="194"/>
    </location>
</feature>
<evidence type="ECO:0000313" key="2">
    <source>
        <dbReference type="EMBL" id="CAI6359899.1"/>
    </source>
</evidence>